<keyword evidence="3" id="KW-1185">Reference proteome</keyword>
<gene>
    <name evidence="2" type="ORF">R3W88_025543</name>
</gene>
<protein>
    <submittedName>
        <fullName evidence="2">Uncharacterized protein</fullName>
    </submittedName>
</protein>
<evidence type="ECO:0000256" key="1">
    <source>
        <dbReference type="SAM" id="MobiDB-lite"/>
    </source>
</evidence>
<name>A0AAV9M6H5_9SOLN</name>
<accession>A0AAV9M6H5</accession>
<dbReference type="EMBL" id="JAWPEI010000003">
    <property type="protein sequence ID" value="KAK4732555.1"/>
    <property type="molecule type" value="Genomic_DNA"/>
</dbReference>
<comment type="caution">
    <text evidence="2">The sequence shown here is derived from an EMBL/GenBank/DDBJ whole genome shotgun (WGS) entry which is preliminary data.</text>
</comment>
<evidence type="ECO:0000313" key="2">
    <source>
        <dbReference type="EMBL" id="KAK4732555.1"/>
    </source>
</evidence>
<sequence length="156" mass="17609">MAAMATGQLLPGEVGQTHGPLEEKKISYANTLVAPKTQHQSIQIKPLTYLHGEPKLVTTKNKFRALDGEADKQDYFTQNAEEGIKIIPIQQKIVTQHEENRRKSETWSSNFHLKEGNIGLEQIDRSEHLIDKDTDSNDTQLEACKSMADKKRNVGR</sequence>
<dbReference type="Proteomes" id="UP001311915">
    <property type="component" value="Unassembled WGS sequence"/>
</dbReference>
<evidence type="ECO:0000313" key="3">
    <source>
        <dbReference type="Proteomes" id="UP001311915"/>
    </source>
</evidence>
<organism evidence="2 3">
    <name type="scientific">Solanum pinnatisectum</name>
    <name type="common">tansyleaf nightshade</name>
    <dbReference type="NCBI Taxonomy" id="50273"/>
    <lineage>
        <taxon>Eukaryota</taxon>
        <taxon>Viridiplantae</taxon>
        <taxon>Streptophyta</taxon>
        <taxon>Embryophyta</taxon>
        <taxon>Tracheophyta</taxon>
        <taxon>Spermatophyta</taxon>
        <taxon>Magnoliopsida</taxon>
        <taxon>eudicotyledons</taxon>
        <taxon>Gunneridae</taxon>
        <taxon>Pentapetalae</taxon>
        <taxon>asterids</taxon>
        <taxon>lamiids</taxon>
        <taxon>Solanales</taxon>
        <taxon>Solanaceae</taxon>
        <taxon>Solanoideae</taxon>
        <taxon>Solaneae</taxon>
        <taxon>Solanum</taxon>
    </lineage>
</organism>
<dbReference type="AlphaFoldDB" id="A0AAV9M6H5"/>
<feature type="region of interest" description="Disordered" evidence="1">
    <location>
        <begin position="1"/>
        <end position="21"/>
    </location>
</feature>
<feature type="compositionally biased region" description="Basic and acidic residues" evidence="1">
    <location>
        <begin position="147"/>
        <end position="156"/>
    </location>
</feature>
<reference evidence="2 3" key="1">
    <citation type="submission" date="2023-10" db="EMBL/GenBank/DDBJ databases">
        <title>Genome-Wide Identification Analysis in wild type Solanum Pinnatisectum Reveals Some Genes Defensing Phytophthora Infestans.</title>
        <authorList>
            <person name="Sun C."/>
        </authorList>
    </citation>
    <scope>NUCLEOTIDE SEQUENCE [LARGE SCALE GENOMIC DNA]</scope>
    <source>
        <strain evidence="2">LQN</strain>
        <tissue evidence="2">Leaf</tissue>
    </source>
</reference>
<proteinExistence type="predicted"/>
<feature type="region of interest" description="Disordered" evidence="1">
    <location>
        <begin position="129"/>
        <end position="156"/>
    </location>
</feature>